<evidence type="ECO:0000256" key="12">
    <source>
        <dbReference type="ARBA" id="ARBA00022984"/>
    </source>
</evidence>
<comment type="similarity">
    <text evidence="3">In the C-terminal section; belongs to the transferase hexapeptide repeat family.</text>
</comment>
<comment type="cofactor">
    <cofactor evidence="1">
        <name>Mg(2+)</name>
        <dbReference type="ChEBI" id="CHEBI:18420"/>
    </cofactor>
</comment>
<keyword evidence="11" id="KW-0133">Cell shape</keyword>
<evidence type="ECO:0000256" key="8">
    <source>
        <dbReference type="ARBA" id="ARBA00022695"/>
    </source>
</evidence>
<dbReference type="PROSITE" id="PS00101">
    <property type="entry name" value="HEXAPEP_TRANSFERASES"/>
    <property type="match status" value="1"/>
</dbReference>
<dbReference type="GO" id="GO:0008360">
    <property type="term" value="P:regulation of cell shape"/>
    <property type="evidence" value="ECO:0007669"/>
    <property type="project" value="UniProtKB-KW"/>
</dbReference>
<dbReference type="PANTHER" id="PTHR43584:SF3">
    <property type="entry name" value="BIFUNCTIONAL PROTEIN GLMU"/>
    <property type="match status" value="1"/>
</dbReference>
<proteinExistence type="inferred from homology"/>
<evidence type="ECO:0000256" key="4">
    <source>
        <dbReference type="ARBA" id="ARBA00007947"/>
    </source>
</evidence>
<dbReference type="GO" id="GO:0005737">
    <property type="term" value="C:cytoplasm"/>
    <property type="evidence" value="ECO:0007669"/>
    <property type="project" value="UniProtKB-SubCell"/>
</dbReference>
<evidence type="ECO:0000256" key="15">
    <source>
        <dbReference type="ARBA" id="ARBA00048493"/>
    </source>
</evidence>
<dbReference type="InterPro" id="IPR011004">
    <property type="entry name" value="Trimer_LpxA-like_sf"/>
</dbReference>
<evidence type="ECO:0000256" key="9">
    <source>
        <dbReference type="ARBA" id="ARBA00022723"/>
    </source>
</evidence>
<dbReference type="AlphaFoldDB" id="A0A645G9Z1"/>
<keyword evidence="13" id="KW-0012">Acyltransferase</keyword>
<evidence type="ECO:0000256" key="3">
    <source>
        <dbReference type="ARBA" id="ARBA00007707"/>
    </source>
</evidence>
<evidence type="ECO:0000256" key="1">
    <source>
        <dbReference type="ARBA" id="ARBA00001946"/>
    </source>
</evidence>
<dbReference type="GO" id="GO:0046872">
    <property type="term" value="F:metal ion binding"/>
    <property type="evidence" value="ECO:0007669"/>
    <property type="project" value="UniProtKB-KW"/>
</dbReference>
<dbReference type="GO" id="GO:0003977">
    <property type="term" value="F:UDP-N-acetylglucosamine diphosphorylase activity"/>
    <property type="evidence" value="ECO:0007669"/>
    <property type="project" value="UniProtKB-EC"/>
</dbReference>
<keyword evidence="7" id="KW-0808">Transferase</keyword>
<organism evidence="16">
    <name type="scientific">bioreactor metagenome</name>
    <dbReference type="NCBI Taxonomy" id="1076179"/>
    <lineage>
        <taxon>unclassified sequences</taxon>
        <taxon>metagenomes</taxon>
        <taxon>ecological metagenomes</taxon>
    </lineage>
</organism>
<keyword evidence="6" id="KW-0963">Cytoplasm</keyword>
<evidence type="ECO:0000256" key="13">
    <source>
        <dbReference type="ARBA" id="ARBA00023315"/>
    </source>
</evidence>
<keyword evidence="14" id="KW-0961">Cell wall biogenesis/degradation</keyword>
<evidence type="ECO:0000256" key="10">
    <source>
        <dbReference type="ARBA" id="ARBA00022842"/>
    </source>
</evidence>
<dbReference type="EC" id="2.7.7.23" evidence="5"/>
<dbReference type="GO" id="GO:0009252">
    <property type="term" value="P:peptidoglycan biosynthetic process"/>
    <property type="evidence" value="ECO:0007669"/>
    <property type="project" value="UniProtKB-KW"/>
</dbReference>
<evidence type="ECO:0000256" key="14">
    <source>
        <dbReference type="ARBA" id="ARBA00023316"/>
    </source>
</evidence>
<dbReference type="InterPro" id="IPR050065">
    <property type="entry name" value="GlmU-like"/>
</dbReference>
<dbReference type="InterPro" id="IPR018357">
    <property type="entry name" value="Hexapep_transf_CS"/>
</dbReference>
<keyword evidence="10" id="KW-0460">Magnesium</keyword>
<sequence length="181" mass="19235">MLKGNTQIGTNCTIGSNSIIEDSIIGDSTVIDNSHCYHSTVASGCEIGPFVRIRPGCVVKDKCRVGNFVELKNSNVDSETKISHLSYIGDSDVGSDVNIGCGCATVNFNGVEKNRTLIGNGAFIGCGTNLVAPVALGTDSYIAAGSTIVEDVPDHALAIARTRQVVKADWVKKKKPYKRMR</sequence>
<accession>A0A645G9Z1</accession>
<comment type="similarity">
    <text evidence="4">In the N-terminal section; belongs to the N-acetylglucosamine-1-phosphate uridyltransferase family.</text>
</comment>
<dbReference type="SUPFAM" id="SSF51161">
    <property type="entry name" value="Trimeric LpxA-like enzymes"/>
    <property type="match status" value="1"/>
</dbReference>
<dbReference type="Pfam" id="PF00132">
    <property type="entry name" value="Hexapep"/>
    <property type="match status" value="2"/>
</dbReference>
<name>A0A645G9Z1_9ZZZZ</name>
<comment type="subcellular location">
    <subcellularLocation>
        <location evidence="2">Cytoplasm</location>
    </subcellularLocation>
</comment>
<keyword evidence="9" id="KW-0479">Metal-binding</keyword>
<evidence type="ECO:0000313" key="16">
    <source>
        <dbReference type="EMBL" id="MPN23711.1"/>
    </source>
</evidence>
<reference evidence="16" key="1">
    <citation type="submission" date="2019-08" db="EMBL/GenBank/DDBJ databases">
        <authorList>
            <person name="Kucharzyk K."/>
            <person name="Murdoch R.W."/>
            <person name="Higgins S."/>
            <person name="Loffler F."/>
        </authorList>
    </citation>
    <scope>NUCLEOTIDE SEQUENCE</scope>
</reference>
<evidence type="ECO:0000256" key="5">
    <source>
        <dbReference type="ARBA" id="ARBA00012457"/>
    </source>
</evidence>
<keyword evidence="8" id="KW-0548">Nucleotidyltransferase</keyword>
<gene>
    <name evidence="16" type="primary">glmU_46</name>
    <name evidence="16" type="ORF">SDC9_171104</name>
</gene>
<evidence type="ECO:0000256" key="7">
    <source>
        <dbReference type="ARBA" id="ARBA00022679"/>
    </source>
</evidence>
<evidence type="ECO:0000256" key="2">
    <source>
        <dbReference type="ARBA" id="ARBA00004496"/>
    </source>
</evidence>
<dbReference type="EMBL" id="VSSQ01072301">
    <property type="protein sequence ID" value="MPN23711.1"/>
    <property type="molecule type" value="Genomic_DNA"/>
</dbReference>
<comment type="catalytic activity">
    <reaction evidence="15">
        <text>N-acetyl-alpha-D-glucosamine 1-phosphate + UTP + H(+) = UDP-N-acetyl-alpha-D-glucosamine + diphosphate</text>
        <dbReference type="Rhea" id="RHEA:13509"/>
        <dbReference type="ChEBI" id="CHEBI:15378"/>
        <dbReference type="ChEBI" id="CHEBI:33019"/>
        <dbReference type="ChEBI" id="CHEBI:46398"/>
        <dbReference type="ChEBI" id="CHEBI:57705"/>
        <dbReference type="ChEBI" id="CHEBI:57776"/>
        <dbReference type="EC" id="2.7.7.23"/>
    </reaction>
</comment>
<dbReference type="GO" id="GO:0071555">
    <property type="term" value="P:cell wall organization"/>
    <property type="evidence" value="ECO:0007669"/>
    <property type="project" value="UniProtKB-KW"/>
</dbReference>
<protein>
    <recommendedName>
        <fullName evidence="5">UDP-N-acetylglucosamine diphosphorylase</fullName>
        <ecNumber evidence="5">2.7.7.23</ecNumber>
    </recommendedName>
</protein>
<dbReference type="GO" id="GO:0016746">
    <property type="term" value="F:acyltransferase activity"/>
    <property type="evidence" value="ECO:0007669"/>
    <property type="project" value="UniProtKB-KW"/>
</dbReference>
<comment type="caution">
    <text evidence="16">The sequence shown here is derived from an EMBL/GenBank/DDBJ whole genome shotgun (WGS) entry which is preliminary data.</text>
</comment>
<dbReference type="Gene3D" id="2.160.10.10">
    <property type="entry name" value="Hexapeptide repeat proteins"/>
    <property type="match status" value="1"/>
</dbReference>
<dbReference type="PANTHER" id="PTHR43584">
    <property type="entry name" value="NUCLEOTIDYL TRANSFERASE"/>
    <property type="match status" value="1"/>
</dbReference>
<evidence type="ECO:0000256" key="11">
    <source>
        <dbReference type="ARBA" id="ARBA00022960"/>
    </source>
</evidence>
<keyword evidence="12" id="KW-0573">Peptidoglycan synthesis</keyword>
<dbReference type="InterPro" id="IPR001451">
    <property type="entry name" value="Hexapep"/>
</dbReference>
<evidence type="ECO:0000256" key="6">
    <source>
        <dbReference type="ARBA" id="ARBA00022490"/>
    </source>
</evidence>